<organism evidence="2 3">
    <name type="scientific">Microbotryum intermedium</name>
    <dbReference type="NCBI Taxonomy" id="269621"/>
    <lineage>
        <taxon>Eukaryota</taxon>
        <taxon>Fungi</taxon>
        <taxon>Dikarya</taxon>
        <taxon>Basidiomycota</taxon>
        <taxon>Pucciniomycotina</taxon>
        <taxon>Microbotryomycetes</taxon>
        <taxon>Microbotryales</taxon>
        <taxon>Microbotryaceae</taxon>
        <taxon>Microbotryum</taxon>
    </lineage>
</organism>
<feature type="region of interest" description="Disordered" evidence="1">
    <location>
        <begin position="1"/>
        <end position="48"/>
    </location>
</feature>
<dbReference type="Proteomes" id="UP000198372">
    <property type="component" value="Unassembled WGS sequence"/>
</dbReference>
<feature type="compositionally biased region" description="Basic and acidic residues" evidence="1">
    <location>
        <begin position="155"/>
        <end position="165"/>
    </location>
</feature>
<proteinExistence type="predicted"/>
<evidence type="ECO:0000256" key="1">
    <source>
        <dbReference type="SAM" id="MobiDB-lite"/>
    </source>
</evidence>
<dbReference type="EMBL" id="FMSP01000017">
    <property type="protein sequence ID" value="SCV72958.1"/>
    <property type="molecule type" value="Genomic_DNA"/>
</dbReference>
<name>A0A238FP26_9BASI</name>
<reference evidence="3" key="1">
    <citation type="submission" date="2016-09" db="EMBL/GenBank/DDBJ databases">
        <authorList>
            <person name="Jeantristanb JTB J.-T."/>
            <person name="Ricardo R."/>
        </authorList>
    </citation>
    <scope>NUCLEOTIDE SEQUENCE [LARGE SCALE GENOMIC DNA]</scope>
</reference>
<gene>
    <name evidence="2" type="ORF">BQ2448_6883</name>
</gene>
<evidence type="ECO:0000313" key="2">
    <source>
        <dbReference type="EMBL" id="SCV72958.1"/>
    </source>
</evidence>
<accession>A0A238FP26</accession>
<dbReference type="AlphaFoldDB" id="A0A238FP26"/>
<keyword evidence="3" id="KW-1185">Reference proteome</keyword>
<evidence type="ECO:0000313" key="3">
    <source>
        <dbReference type="Proteomes" id="UP000198372"/>
    </source>
</evidence>
<feature type="compositionally biased region" description="Polar residues" evidence="1">
    <location>
        <begin position="141"/>
        <end position="150"/>
    </location>
</feature>
<dbReference type="OrthoDB" id="10391091at2759"/>
<feature type="region of interest" description="Disordered" evidence="1">
    <location>
        <begin position="134"/>
        <end position="165"/>
    </location>
</feature>
<protein>
    <submittedName>
        <fullName evidence="2">BQ2448_6883 protein</fullName>
    </submittedName>
</protein>
<sequence>MRRRRRLYRPGYALPQRPAGTATTLGDSRRSRRSDGVPTYRPDNGELESGLPTYCETTTPATYSYASGRPVGSHAVTLTDPLNGSRPVPADHPMYVGPAIPVGAFTRNEGELERRAFGMGLPQYTTATTATTTTTTMTGGHANTLSTGHGNATPDKSRDARTAQV</sequence>